<evidence type="ECO:0000256" key="2">
    <source>
        <dbReference type="SAM" id="Coils"/>
    </source>
</evidence>
<dbReference type="RefSeq" id="WP_117597186.1">
    <property type="nucleotide sequence ID" value="NZ_CABMEZ010000001.1"/>
</dbReference>
<sequence length="402" mass="47545">MKKDLVSVLMVNYNHADTIEKSIRSVLEQTYSKLQLIIVDDGSTDNSVEIINSIEDPRIELYEEKENKQICAVTNIGMKKVRGEYFARIDSDDLWEKNKLEIQVEYLKNHSEQKICFTHAAIINEKDQIIDSELEKLYAVNYESQEEWLETFFFIGNCLPMTSVLMTTKLMVEIGEFNIAYRQLHDFDYWVRVAKKCPMAVISKKLVRMRRYDNEINNSNTSEENMTRTYNEYVDIRRHFFDEMSDVVLKKTFGKYFKNNNAESREELECEKAFLLCSPVGQGRTISNVGIEYLINLLQDKITADILESKYELNIKKFYELTGEHLYNDWKVQEIIQNIKKKEEVFENEIRRNEQQKLMLKKDIADRDNKIKELEAIIEDYENSTSWKLTKPLRKIGTIVKK</sequence>
<dbReference type="GO" id="GO:0016740">
    <property type="term" value="F:transferase activity"/>
    <property type="evidence" value="ECO:0007669"/>
    <property type="project" value="UniProtKB-KW"/>
</dbReference>
<feature type="domain" description="Glycosyltransferase 2-like" evidence="3">
    <location>
        <begin position="7"/>
        <end position="148"/>
    </location>
</feature>
<evidence type="ECO:0000313" key="5">
    <source>
        <dbReference type="Proteomes" id="UP000261285"/>
    </source>
</evidence>
<accession>A0A3E5GKE8</accession>
<dbReference type="Proteomes" id="UP000261285">
    <property type="component" value="Unassembled WGS sequence"/>
</dbReference>
<dbReference type="PANTHER" id="PTHR43685:SF11">
    <property type="entry name" value="GLYCOSYLTRANSFERASE TAGX-RELATED"/>
    <property type="match status" value="1"/>
</dbReference>
<dbReference type="Pfam" id="PF00535">
    <property type="entry name" value="Glycos_transf_2"/>
    <property type="match status" value="1"/>
</dbReference>
<reference evidence="4 5" key="1">
    <citation type="submission" date="2018-08" db="EMBL/GenBank/DDBJ databases">
        <title>A genome reference for cultivated species of the human gut microbiota.</title>
        <authorList>
            <person name="Zou Y."/>
            <person name="Xue W."/>
            <person name="Luo G."/>
        </authorList>
    </citation>
    <scope>NUCLEOTIDE SEQUENCE [LARGE SCALE GENOMIC DNA]</scope>
    <source>
        <strain evidence="4 5">OM02-16</strain>
    </source>
</reference>
<protein>
    <submittedName>
        <fullName evidence="4">Glycosyltransferase</fullName>
    </submittedName>
</protein>
<dbReference type="InterPro" id="IPR029044">
    <property type="entry name" value="Nucleotide-diphossugar_trans"/>
</dbReference>
<comment type="similarity">
    <text evidence="1">Belongs to the glycosyltransferase 2 family.</text>
</comment>
<keyword evidence="2" id="KW-0175">Coiled coil</keyword>
<dbReference type="Gene3D" id="3.90.550.10">
    <property type="entry name" value="Spore Coat Polysaccharide Biosynthesis Protein SpsA, Chain A"/>
    <property type="match status" value="1"/>
</dbReference>
<gene>
    <name evidence="4" type="ORF">DXB16_01805</name>
</gene>
<evidence type="ECO:0000259" key="3">
    <source>
        <dbReference type="Pfam" id="PF00535"/>
    </source>
</evidence>
<dbReference type="InterPro" id="IPR050834">
    <property type="entry name" value="Glycosyltransf_2"/>
</dbReference>
<keyword evidence="4" id="KW-0808">Transferase</keyword>
<comment type="caution">
    <text evidence="4">The sequence shown here is derived from an EMBL/GenBank/DDBJ whole genome shotgun (WGS) entry which is preliminary data.</text>
</comment>
<feature type="coiled-coil region" evidence="2">
    <location>
        <begin position="336"/>
        <end position="384"/>
    </location>
</feature>
<organism evidence="4 5">
    <name type="scientific">Dorea longicatena</name>
    <dbReference type="NCBI Taxonomy" id="88431"/>
    <lineage>
        <taxon>Bacteria</taxon>
        <taxon>Bacillati</taxon>
        <taxon>Bacillota</taxon>
        <taxon>Clostridia</taxon>
        <taxon>Lachnospirales</taxon>
        <taxon>Lachnospiraceae</taxon>
        <taxon>Dorea</taxon>
    </lineage>
</organism>
<evidence type="ECO:0000313" key="4">
    <source>
        <dbReference type="EMBL" id="RGO35316.1"/>
    </source>
</evidence>
<evidence type="ECO:0000256" key="1">
    <source>
        <dbReference type="ARBA" id="ARBA00006739"/>
    </source>
</evidence>
<dbReference type="SUPFAM" id="SSF53448">
    <property type="entry name" value="Nucleotide-diphospho-sugar transferases"/>
    <property type="match status" value="1"/>
</dbReference>
<dbReference type="EMBL" id="QSVN01000001">
    <property type="protein sequence ID" value="RGO35316.1"/>
    <property type="molecule type" value="Genomic_DNA"/>
</dbReference>
<dbReference type="PANTHER" id="PTHR43685">
    <property type="entry name" value="GLYCOSYLTRANSFERASE"/>
    <property type="match status" value="1"/>
</dbReference>
<proteinExistence type="inferred from homology"/>
<name>A0A3E5GKE8_9FIRM</name>
<dbReference type="InterPro" id="IPR001173">
    <property type="entry name" value="Glyco_trans_2-like"/>
</dbReference>
<dbReference type="AlphaFoldDB" id="A0A3E5GKE8"/>